<evidence type="ECO:0000313" key="2">
    <source>
        <dbReference type="EMBL" id="CDG86051.1"/>
    </source>
</evidence>
<evidence type="ECO:0000313" key="3">
    <source>
        <dbReference type="Proteomes" id="UP000027604"/>
    </source>
</evidence>
<dbReference type="STRING" id="1349767.GJA_5455"/>
<dbReference type="eggNOG" id="ENOG5032YAJ">
    <property type="taxonomic scope" value="Bacteria"/>
</dbReference>
<keyword evidence="3" id="KW-1185">Reference proteome</keyword>
<dbReference type="PATRIC" id="fig|1349767.4.peg.2043"/>
<dbReference type="Pfam" id="PF07906">
    <property type="entry name" value="Toxin_15"/>
    <property type="match status" value="1"/>
</dbReference>
<reference evidence="2 3" key="1">
    <citation type="journal article" date="2015" name="Genome Announc.">
        <title>Genome Sequence of Mushroom Soft-Rot Pathogen Janthinobacterium agaricidamnosum.</title>
        <authorList>
            <person name="Graupner K."/>
            <person name="Lackner G."/>
            <person name="Hertweck C."/>
        </authorList>
    </citation>
    <scope>NUCLEOTIDE SEQUENCE [LARGE SCALE GENOMIC DNA]</scope>
    <source>
        <strain evidence="3">NBRC 102515 / DSM 9628</strain>
    </source>
</reference>
<dbReference type="SUPFAM" id="SSF48403">
    <property type="entry name" value="Ankyrin repeat"/>
    <property type="match status" value="1"/>
</dbReference>
<dbReference type="HOGENOM" id="CLU_402665_0_0_4"/>
<dbReference type="AlphaFoldDB" id="W0VDQ3"/>
<dbReference type="KEGG" id="jag:GJA_5455"/>
<accession>W0VDQ3</accession>
<feature type="domain" description="ShET2 enterotoxin N-terminal" evidence="1">
    <location>
        <begin position="142"/>
        <end position="418"/>
    </location>
</feature>
<name>W0VDQ3_9BURK</name>
<protein>
    <recommendedName>
        <fullName evidence="1">ShET2 enterotoxin N-terminal domain-containing protein</fullName>
    </recommendedName>
</protein>
<evidence type="ECO:0000259" key="1">
    <source>
        <dbReference type="Pfam" id="PF07906"/>
    </source>
</evidence>
<proteinExistence type="predicted"/>
<dbReference type="InterPro" id="IPR012927">
    <property type="entry name" value="Toxin_15_N"/>
</dbReference>
<dbReference type="InterPro" id="IPR036770">
    <property type="entry name" value="Ankyrin_rpt-contain_sf"/>
</dbReference>
<dbReference type="EMBL" id="HG322949">
    <property type="protein sequence ID" value="CDG86051.1"/>
    <property type="molecule type" value="Genomic_DNA"/>
</dbReference>
<sequence length="683" mass="77347">MNHRVFDPQFVSTDGKTMLDIAIIHDDVASAKEIITKGANPYKTVACHSSKDMKDLLVRERRRKDLYPDTKVSASETSLDKLLRGRQFDAAQKELNHFIGTKNIQEVWAELVLTESPKNVAYLRAFLILQKPDQDRRFRLLEKKNNIKNPQICKVMKTVPYYSPRRGRPKQLNLQATFIGSEESIVCRHLSTHKLIASRQAWRPFKFPYEQYQSIQSISDHVKPEIEVIRTNLINTVEEAYLVKNQDFGKFLFHQFEKMESTGESEKQILIDSIIHEMNLSLTVKTRDGGKVYVARFSDPNATTTHARSAVVSSKSFETMEITSFIEEDEDWYYPEGPNKMSAMFVISPEDPIENKKHHPAKVNRTLSDIIGIGKMEATAMHHFLSYGFSGNIRQLHEEINKSAWSAQEWMSFLSAKSASGFPGLYSAFQNGHADAIMAFGELLTHLHQKKLSGEDIITLLEGKMEGSPAFFLGYQMNHPETIKVIATLLQGIPEERRTPLLIARDPYEEGAPPALHYAAEKGHADSIRATVNLLELIPIKDRAGLVAAENEAGIPGLCKALENGHADTVKAFDEFKSFLPKEDWARALVTEHHGKALLSTLKNENVNARHVQAAQEYLDIIRSLLPEMPLKKREELLESMKSTFKDGNYDKPIPVNKHAAQYQLSMKKILKEYVSMLSAGGD</sequence>
<gene>
    <name evidence="2" type="ORF">GJA_5455</name>
</gene>
<organism evidence="2 3">
    <name type="scientific">Janthinobacterium agaricidamnosum NBRC 102515 = DSM 9628</name>
    <dbReference type="NCBI Taxonomy" id="1349767"/>
    <lineage>
        <taxon>Bacteria</taxon>
        <taxon>Pseudomonadati</taxon>
        <taxon>Pseudomonadota</taxon>
        <taxon>Betaproteobacteria</taxon>
        <taxon>Burkholderiales</taxon>
        <taxon>Oxalobacteraceae</taxon>
        <taxon>Janthinobacterium</taxon>
    </lineage>
</organism>
<dbReference type="Proteomes" id="UP000027604">
    <property type="component" value="Chromosome I"/>
</dbReference>